<dbReference type="InterPro" id="IPR004358">
    <property type="entry name" value="Sig_transdc_His_kin-like_C"/>
</dbReference>
<dbReference type="GO" id="GO:0000160">
    <property type="term" value="P:phosphorelay signal transduction system"/>
    <property type="evidence" value="ECO:0007669"/>
    <property type="project" value="InterPro"/>
</dbReference>
<gene>
    <name evidence="6" type="ORF">KFL_004210010</name>
</gene>
<keyword evidence="1 2" id="KW-0597">Phosphoprotein</keyword>
<dbReference type="AlphaFoldDB" id="A0A1Y1ICN4"/>
<name>A0A1Y1ICN4_KLENI</name>
<dbReference type="InterPro" id="IPR003594">
    <property type="entry name" value="HATPase_dom"/>
</dbReference>
<evidence type="ECO:0008006" key="8">
    <source>
        <dbReference type="Google" id="ProtNLM"/>
    </source>
</evidence>
<feature type="modified residue" description="4-aspartylphosphate" evidence="2">
    <location>
        <position position="497"/>
    </location>
</feature>
<dbReference type="SUPFAM" id="SSF52172">
    <property type="entry name" value="CheY-like"/>
    <property type="match status" value="1"/>
</dbReference>
<dbReference type="OrthoDB" id="550524at2759"/>
<dbReference type="PANTHER" id="PTHR45339">
    <property type="entry name" value="HYBRID SIGNAL TRANSDUCTION HISTIDINE KINASE J"/>
    <property type="match status" value="1"/>
</dbReference>
<dbReference type="PRINTS" id="PR00344">
    <property type="entry name" value="BCTRLSENSOR"/>
</dbReference>
<dbReference type="InterPro" id="IPR001789">
    <property type="entry name" value="Sig_transdc_resp-reg_receiver"/>
</dbReference>
<organism evidence="6 7">
    <name type="scientific">Klebsormidium nitens</name>
    <name type="common">Green alga</name>
    <name type="synonym">Ulothrix nitens</name>
    <dbReference type="NCBI Taxonomy" id="105231"/>
    <lineage>
        <taxon>Eukaryota</taxon>
        <taxon>Viridiplantae</taxon>
        <taxon>Streptophyta</taxon>
        <taxon>Klebsormidiophyceae</taxon>
        <taxon>Klebsormidiales</taxon>
        <taxon>Klebsormidiaceae</taxon>
        <taxon>Klebsormidium</taxon>
    </lineage>
</organism>
<dbReference type="SUPFAM" id="SSF55874">
    <property type="entry name" value="ATPase domain of HSP90 chaperone/DNA topoisomerase II/histidine kinase"/>
    <property type="match status" value="1"/>
</dbReference>
<dbReference type="InterPro" id="IPR011006">
    <property type="entry name" value="CheY-like_superfamily"/>
</dbReference>
<dbReference type="Pfam" id="PF02518">
    <property type="entry name" value="HATPase_c"/>
    <property type="match status" value="1"/>
</dbReference>
<evidence type="ECO:0000313" key="6">
    <source>
        <dbReference type="EMBL" id="GAQ88353.1"/>
    </source>
</evidence>
<dbReference type="GO" id="GO:0004672">
    <property type="term" value="F:protein kinase activity"/>
    <property type="evidence" value="ECO:0007669"/>
    <property type="project" value="UniProtKB-ARBA"/>
</dbReference>
<evidence type="ECO:0000259" key="5">
    <source>
        <dbReference type="PROSITE" id="PS50110"/>
    </source>
</evidence>
<reference evidence="6 7" key="1">
    <citation type="journal article" date="2014" name="Nat. Commun.">
        <title>Klebsormidium flaccidum genome reveals primary factors for plant terrestrial adaptation.</title>
        <authorList>
            <person name="Hori K."/>
            <person name="Maruyama F."/>
            <person name="Fujisawa T."/>
            <person name="Togashi T."/>
            <person name="Yamamoto N."/>
            <person name="Seo M."/>
            <person name="Sato S."/>
            <person name="Yamada T."/>
            <person name="Mori H."/>
            <person name="Tajima N."/>
            <person name="Moriyama T."/>
            <person name="Ikeuchi M."/>
            <person name="Watanabe M."/>
            <person name="Wada H."/>
            <person name="Kobayashi K."/>
            <person name="Saito M."/>
            <person name="Masuda T."/>
            <person name="Sasaki-Sekimoto Y."/>
            <person name="Mashiguchi K."/>
            <person name="Awai K."/>
            <person name="Shimojima M."/>
            <person name="Masuda S."/>
            <person name="Iwai M."/>
            <person name="Nobusawa T."/>
            <person name="Narise T."/>
            <person name="Kondo S."/>
            <person name="Saito H."/>
            <person name="Sato R."/>
            <person name="Murakawa M."/>
            <person name="Ihara Y."/>
            <person name="Oshima-Yamada Y."/>
            <person name="Ohtaka K."/>
            <person name="Satoh M."/>
            <person name="Sonobe K."/>
            <person name="Ishii M."/>
            <person name="Ohtani R."/>
            <person name="Kanamori-Sato M."/>
            <person name="Honoki R."/>
            <person name="Miyazaki D."/>
            <person name="Mochizuki H."/>
            <person name="Umetsu J."/>
            <person name="Higashi K."/>
            <person name="Shibata D."/>
            <person name="Kamiya Y."/>
            <person name="Sato N."/>
            <person name="Nakamura Y."/>
            <person name="Tabata S."/>
            <person name="Ida S."/>
            <person name="Kurokawa K."/>
            <person name="Ohta H."/>
        </authorList>
    </citation>
    <scope>NUCLEOTIDE SEQUENCE [LARGE SCALE GENOMIC DNA]</scope>
    <source>
        <strain evidence="6 7">NIES-2285</strain>
    </source>
</reference>
<dbReference type="Pfam" id="PF00072">
    <property type="entry name" value="Response_reg"/>
    <property type="match status" value="1"/>
</dbReference>
<dbReference type="PROSITE" id="PS50109">
    <property type="entry name" value="HIS_KIN"/>
    <property type="match status" value="1"/>
</dbReference>
<dbReference type="Gene3D" id="3.40.50.2300">
    <property type="match status" value="1"/>
</dbReference>
<dbReference type="STRING" id="105231.A0A1Y1ICN4"/>
<feature type="region of interest" description="Disordered" evidence="3">
    <location>
        <begin position="213"/>
        <end position="251"/>
    </location>
</feature>
<dbReference type="OMA" id="THCDLAS"/>
<dbReference type="PROSITE" id="PS50110">
    <property type="entry name" value="RESPONSE_REGULATORY"/>
    <property type="match status" value="1"/>
</dbReference>
<dbReference type="PANTHER" id="PTHR45339:SF5">
    <property type="entry name" value="HISTIDINE KINASE"/>
    <property type="match status" value="1"/>
</dbReference>
<dbReference type="InterPro" id="IPR005467">
    <property type="entry name" value="His_kinase_dom"/>
</dbReference>
<dbReference type="Proteomes" id="UP000054558">
    <property type="component" value="Unassembled WGS sequence"/>
</dbReference>
<feature type="domain" description="Histidine kinase" evidence="4">
    <location>
        <begin position="43"/>
        <end position="120"/>
    </location>
</feature>
<dbReference type="CDD" id="cd17546">
    <property type="entry name" value="REC_hyHK_CKI1_RcsC-like"/>
    <property type="match status" value="1"/>
</dbReference>
<evidence type="ECO:0000313" key="7">
    <source>
        <dbReference type="Proteomes" id="UP000054558"/>
    </source>
</evidence>
<feature type="domain" description="Response regulatory" evidence="5">
    <location>
        <begin position="442"/>
        <end position="568"/>
    </location>
</feature>
<keyword evidence="7" id="KW-1185">Reference proteome</keyword>
<dbReference type="SMART" id="SM00448">
    <property type="entry name" value="REC"/>
    <property type="match status" value="1"/>
</dbReference>
<dbReference type="SMART" id="SM00387">
    <property type="entry name" value="HATPase_c"/>
    <property type="match status" value="1"/>
</dbReference>
<dbReference type="Gene3D" id="3.30.565.10">
    <property type="entry name" value="Histidine kinase-like ATPase, C-terminal domain"/>
    <property type="match status" value="1"/>
</dbReference>
<evidence type="ECO:0000256" key="1">
    <source>
        <dbReference type="ARBA" id="ARBA00022553"/>
    </source>
</evidence>
<protein>
    <recommendedName>
        <fullName evidence="8">Histidine kinase</fullName>
    </recommendedName>
</protein>
<sequence length="575" mass="61173">MVLDKVPFDLLHLLESLVDIFGVLGTKKGLDLCLDVHDPGPVRLRFEVEDTGRGIPPEKRDLVFSDYCQADGAATTQSHGGTGLGLGIVQKVVRMMDGEIAFVDKNTPGCLICFDLVFAAEESARDVSIRASGQSFFGRSSRPSHSPRPSSVFPVEFPAPLTGATVVLAHANFMARSIVAGTIRELNATVVEVLNLEETSLAIRTLASLGRRRSSYASPRQSDGPASAPITPSVQTADELPPDGPAGSALRDAEGRPLRLALPHLPDAFRTCLDPAGIRRSSSGGLIDRGAAAAASPLSCALLDASILPDAADAPLVLQDALQKLRADIQEGTVTSPSSGGHRVAVVWIVGASTPPSTRAALQRAGFVHLVQKPLYRSKVEQLLRSLTDSPEVELASLEDPTDPHVTIEIIPASPIFSRQAEAKQTYVSMSGADSQRWVRLRFLVVEDNPVLSRLTVRAIEKLGAQVATSGNGQEALGMLHVASSGGKPPFDVVLMDCQMPVMDGYTAARRIRETELGAARRNRVTIIALTADGSEDAAKRCVEAGMDAVMTKPFGQAALIDLVERLVDEKARSV</sequence>
<evidence type="ECO:0000259" key="4">
    <source>
        <dbReference type="PROSITE" id="PS50109"/>
    </source>
</evidence>
<dbReference type="EMBL" id="DF237370">
    <property type="protein sequence ID" value="GAQ88353.1"/>
    <property type="molecule type" value="Genomic_DNA"/>
</dbReference>
<proteinExistence type="predicted"/>
<evidence type="ECO:0000256" key="3">
    <source>
        <dbReference type="SAM" id="MobiDB-lite"/>
    </source>
</evidence>
<accession>A0A1Y1ICN4</accession>
<dbReference type="InterPro" id="IPR036890">
    <property type="entry name" value="HATPase_C_sf"/>
</dbReference>
<evidence type="ECO:0000256" key="2">
    <source>
        <dbReference type="PROSITE-ProRule" id="PRU00169"/>
    </source>
</evidence>